<feature type="compositionally biased region" description="Polar residues" evidence="2">
    <location>
        <begin position="150"/>
        <end position="162"/>
    </location>
</feature>
<proteinExistence type="predicted"/>
<feature type="region of interest" description="Disordered" evidence="2">
    <location>
        <begin position="57"/>
        <end position="80"/>
    </location>
</feature>
<name>A0A9Q8ZC82_CURCL</name>
<feature type="compositionally biased region" description="Basic and acidic residues" evidence="2">
    <location>
        <begin position="10"/>
        <end position="35"/>
    </location>
</feature>
<sequence length="1342" mass="151337">MTDQATSEKPPAKERKPSRLRYEIRLDSTNDDRDSQGNVVQAPHSDTIVFDTQLDISGHATEHMERKDPEPEFTEPPLSPKSRVTLERFAATKKTTIPETDTILFKTFSKELVEPGSKLALLSQTFSYGRAIRTTNPTNTKIGPVEPQPTAHTASPSSTNEEMSNRKAHESIAPGATANRESQETPADTRDGLNITSDGDLTSSMPLPQTLTTDDHLKQPIHPRSGHNLHKSQPLSCMDETTQPLNTVEPVTSQEALHRTSNRGAPSRIVKPRMKSRTESKPTSHGAQEASIPPVVGRALKSLETAFLAESFRKTHEHTTELEHAAEKVTLHLQTIDSQKEVIADLRKQRDELKVAFESLTRKAKTNQKFLEGFQKDYEKLKKLTTTAQEDNRKTLEAKIAEIEEEKHILGRELEITACKLAESQRKIRAVADELYVKLAITLSANESLTKRRDELEEAYKSEKKKCEDAESELLNGIQNLQFQLSNTTNALVNKLDQFQTSVEKTAICDHQDTKIKDCLEILNSLKTEPRLKVHDVRKAEGMLCFMRTRIESGLEELHKAITRNGPHNAEDHASINEQLQDLRTNMMKYEELATENCKIKESNTALTKQLEAQRQQYAHLNEKVEHLKKVEIDLKHRSSKLEHDLGSMRNAAQSSRLEMSAIEQTNRELTQRFKEVESELVAAKAKANDAEESRKNLEKQAAEYKKRYETMAKEKMVEMQNAATAREKLSGEFELKLSEKQQELQSEINRLRAALQAEEAAHQKSNKDLRIANAHIEELRKNANGQEAANNKLKAQISQQQSLMKVMSQEADERASRKQQEARSIAELARDKVSLLENETQTLLSELSKARENEHRMKRVEEALSAEKDRLHQEVRDMHSAIDTKDMEIAQIRTEFVNEHQKAIEQYRNDVEECKRRLAETTTSLKEAEANTKLLEDHYQAKISADQQLAESKLLELETEYHNVLQLVKEQSSPLEWHGPHNKASNPCLSHTGQKLSSTKGQKRVERDNRSIIETSQEQDHRRELSILSHTEGSQAQSEDQDLFALFIGDIDSSIQGQANGDLTANHGCNSIPTSQNLGASPFAQASLKERLVRTATIEPQRQIRSSSGFSSMASDELARIQKELEPDMTSRLHSRNAGSQRLEKPFDDNKPEFSHTDNASVMSSQSYQSQERPKSQANTSSRMFPPHGSAPKQNQSPSQSQVIQTKLPSKHEKLDSMIHNLGHSVSSGKRKLSITQTDSDLVLKRQHGTPSTQPAFSSSGPRRRSPRLSRASGDSSGSQSGRSNYTSSDKAHLSRHQLLQTYATPPKRHSSRVKRNQSRNGTASEDEFNDRFDEELAGLH</sequence>
<feature type="compositionally biased region" description="Polar residues" evidence="2">
    <location>
        <begin position="231"/>
        <end position="255"/>
    </location>
</feature>
<dbReference type="EMBL" id="CP089278">
    <property type="protein sequence ID" value="USP79560.1"/>
    <property type="molecule type" value="Genomic_DNA"/>
</dbReference>
<reference evidence="3" key="1">
    <citation type="submission" date="2021-12" db="EMBL/GenBank/DDBJ databases">
        <title>Curvularia clavata genome.</title>
        <authorList>
            <person name="Cao Y."/>
        </authorList>
    </citation>
    <scope>NUCLEOTIDE SEQUENCE</scope>
    <source>
        <strain evidence="3">Yc1106</strain>
    </source>
</reference>
<evidence type="ECO:0000313" key="4">
    <source>
        <dbReference type="Proteomes" id="UP001056012"/>
    </source>
</evidence>
<feature type="compositionally biased region" description="Basic and acidic residues" evidence="2">
    <location>
        <begin position="1143"/>
        <end position="1157"/>
    </location>
</feature>
<accession>A0A9Q8ZC82</accession>
<dbReference type="VEuPathDB" id="FungiDB:yc1106_06834"/>
<feature type="coiled-coil region" evidence="1">
    <location>
        <begin position="573"/>
        <end position="932"/>
    </location>
</feature>
<evidence type="ECO:0000256" key="1">
    <source>
        <dbReference type="SAM" id="Coils"/>
    </source>
</evidence>
<feature type="compositionally biased region" description="Acidic residues" evidence="2">
    <location>
        <begin position="1326"/>
        <end position="1342"/>
    </location>
</feature>
<evidence type="ECO:0000313" key="3">
    <source>
        <dbReference type="EMBL" id="USP79560.1"/>
    </source>
</evidence>
<feature type="compositionally biased region" description="Polar residues" evidence="2">
    <location>
        <begin position="1193"/>
        <end position="1208"/>
    </location>
</feature>
<feature type="coiled-coil region" evidence="1">
    <location>
        <begin position="439"/>
        <end position="473"/>
    </location>
</feature>
<feature type="region of interest" description="Disordered" evidence="2">
    <location>
        <begin position="134"/>
        <end position="290"/>
    </location>
</feature>
<dbReference type="OrthoDB" id="3798058at2759"/>
<feature type="compositionally biased region" description="Low complexity" evidence="2">
    <location>
        <begin position="1270"/>
        <end position="1290"/>
    </location>
</feature>
<dbReference type="Proteomes" id="UP001056012">
    <property type="component" value="Chromosome 5"/>
</dbReference>
<feature type="compositionally biased region" description="Polar residues" evidence="2">
    <location>
        <begin position="194"/>
        <end position="212"/>
    </location>
</feature>
<feature type="compositionally biased region" description="Polar residues" evidence="2">
    <location>
        <begin position="1158"/>
        <end position="1184"/>
    </location>
</feature>
<feature type="region of interest" description="Disordered" evidence="2">
    <location>
        <begin position="976"/>
        <end position="1022"/>
    </location>
</feature>
<feature type="compositionally biased region" description="Basic and acidic residues" evidence="2">
    <location>
        <begin position="60"/>
        <end position="70"/>
    </location>
</feature>
<feature type="compositionally biased region" description="Basic residues" evidence="2">
    <location>
        <begin position="1308"/>
        <end position="1319"/>
    </location>
</feature>
<feature type="region of interest" description="Disordered" evidence="2">
    <location>
        <begin position="1"/>
        <end position="45"/>
    </location>
</feature>
<evidence type="ECO:0000256" key="2">
    <source>
        <dbReference type="SAM" id="MobiDB-lite"/>
    </source>
</evidence>
<keyword evidence="1" id="KW-0175">Coiled coil</keyword>
<gene>
    <name evidence="3" type="ORF">yc1106_06834</name>
</gene>
<feature type="region of interest" description="Disordered" evidence="2">
    <location>
        <begin position="1126"/>
        <end position="1208"/>
    </location>
</feature>
<keyword evidence="4" id="KW-1185">Reference proteome</keyword>
<feature type="coiled-coil region" evidence="1">
    <location>
        <begin position="336"/>
        <end position="413"/>
    </location>
</feature>
<feature type="compositionally biased region" description="Basic residues" evidence="2">
    <location>
        <begin position="219"/>
        <end position="230"/>
    </location>
</feature>
<organism evidence="3 4">
    <name type="scientific">Curvularia clavata</name>
    <dbReference type="NCBI Taxonomy" id="95742"/>
    <lineage>
        <taxon>Eukaryota</taxon>
        <taxon>Fungi</taxon>
        <taxon>Dikarya</taxon>
        <taxon>Ascomycota</taxon>
        <taxon>Pezizomycotina</taxon>
        <taxon>Dothideomycetes</taxon>
        <taxon>Pleosporomycetidae</taxon>
        <taxon>Pleosporales</taxon>
        <taxon>Pleosporineae</taxon>
        <taxon>Pleosporaceae</taxon>
        <taxon>Curvularia</taxon>
    </lineage>
</organism>
<feature type="compositionally biased region" description="Polar residues" evidence="2">
    <location>
        <begin position="984"/>
        <end position="1001"/>
    </location>
</feature>
<protein>
    <submittedName>
        <fullName evidence="3">Uncharacterized protein</fullName>
    </submittedName>
</protein>
<feature type="compositionally biased region" description="Basic and acidic residues" evidence="2">
    <location>
        <begin position="181"/>
        <end position="191"/>
    </location>
</feature>
<feature type="region of interest" description="Disordered" evidence="2">
    <location>
        <begin position="1243"/>
        <end position="1342"/>
    </location>
</feature>